<dbReference type="AlphaFoldDB" id="A0A2N5S8W6"/>
<proteinExistence type="predicted"/>
<organism evidence="2 3">
    <name type="scientific">Puccinia coronata f. sp. avenae</name>
    <dbReference type="NCBI Taxonomy" id="200324"/>
    <lineage>
        <taxon>Eukaryota</taxon>
        <taxon>Fungi</taxon>
        <taxon>Dikarya</taxon>
        <taxon>Basidiomycota</taxon>
        <taxon>Pucciniomycotina</taxon>
        <taxon>Pucciniomycetes</taxon>
        <taxon>Pucciniales</taxon>
        <taxon>Pucciniaceae</taxon>
        <taxon>Puccinia</taxon>
    </lineage>
</organism>
<feature type="compositionally biased region" description="Polar residues" evidence="1">
    <location>
        <begin position="74"/>
        <end position="108"/>
    </location>
</feature>
<reference evidence="2 3" key="1">
    <citation type="submission" date="2017-11" db="EMBL/GenBank/DDBJ databases">
        <title>De novo assembly and phasing of dikaryotic genomes from two isolates of Puccinia coronata f. sp. avenae, the causal agent of oat crown rust.</title>
        <authorList>
            <person name="Miller M.E."/>
            <person name="Zhang Y."/>
            <person name="Omidvar V."/>
            <person name="Sperschneider J."/>
            <person name="Schwessinger B."/>
            <person name="Raley C."/>
            <person name="Palmer J.M."/>
            <person name="Garnica D."/>
            <person name="Upadhyaya N."/>
            <person name="Rathjen J."/>
            <person name="Taylor J.M."/>
            <person name="Park R.F."/>
            <person name="Dodds P.N."/>
            <person name="Hirsch C.D."/>
            <person name="Kianian S.F."/>
            <person name="Figueroa M."/>
        </authorList>
    </citation>
    <scope>NUCLEOTIDE SEQUENCE [LARGE SCALE GENOMIC DNA]</scope>
    <source>
        <strain evidence="2">12NC29</strain>
    </source>
</reference>
<dbReference type="Proteomes" id="UP000235388">
    <property type="component" value="Unassembled WGS sequence"/>
</dbReference>
<evidence type="ECO:0000256" key="1">
    <source>
        <dbReference type="SAM" id="MobiDB-lite"/>
    </source>
</evidence>
<accession>A0A2N5S8W6</accession>
<feature type="region of interest" description="Disordered" evidence="1">
    <location>
        <begin position="1"/>
        <end position="108"/>
    </location>
</feature>
<protein>
    <submittedName>
        <fullName evidence="2">Uncharacterized protein</fullName>
    </submittedName>
</protein>
<keyword evidence="3" id="KW-1185">Reference proteome</keyword>
<name>A0A2N5S8W6_9BASI</name>
<gene>
    <name evidence="2" type="ORF">PCANC_22236</name>
</gene>
<dbReference type="EMBL" id="PGCJ01001093">
    <property type="protein sequence ID" value="PLW09670.1"/>
    <property type="molecule type" value="Genomic_DNA"/>
</dbReference>
<sequence length="108" mass="11160">MASHSIQAFGNGGMFGNGGGQGGFINNGGQCNPSVPKPENNYGTDGNCGTVRYPNKPNGAPPGGNPGGTHNGYDYTNENPDGTTIIYNPNNEDPDGTSNNWDLINTNL</sequence>
<evidence type="ECO:0000313" key="3">
    <source>
        <dbReference type="Proteomes" id="UP000235388"/>
    </source>
</evidence>
<feature type="compositionally biased region" description="Gly residues" evidence="1">
    <location>
        <begin position="10"/>
        <end position="26"/>
    </location>
</feature>
<evidence type="ECO:0000313" key="2">
    <source>
        <dbReference type="EMBL" id="PLW09670.1"/>
    </source>
</evidence>
<comment type="caution">
    <text evidence="2">The sequence shown here is derived from an EMBL/GenBank/DDBJ whole genome shotgun (WGS) entry which is preliminary data.</text>
</comment>